<accession>A0A0R3WET8</accession>
<dbReference type="Proteomes" id="UP000282613">
    <property type="component" value="Unassembled WGS sequence"/>
</dbReference>
<dbReference type="InterPro" id="IPR026680">
    <property type="entry name" value="CCDC137"/>
</dbReference>
<evidence type="ECO:0000313" key="2">
    <source>
        <dbReference type="EMBL" id="VDK42935.1"/>
    </source>
</evidence>
<dbReference type="EMBL" id="UYRS01019108">
    <property type="protein sequence ID" value="VDK42935.1"/>
    <property type="molecule type" value="Genomic_DNA"/>
</dbReference>
<dbReference type="GO" id="GO:0005634">
    <property type="term" value="C:nucleus"/>
    <property type="evidence" value="ECO:0007669"/>
    <property type="project" value="TreeGrafter"/>
</dbReference>
<name>A0A0R3WET8_TAEAS</name>
<organism evidence="4">
    <name type="scientific">Taenia asiatica</name>
    <name type="common">Asian tapeworm</name>
    <dbReference type="NCBI Taxonomy" id="60517"/>
    <lineage>
        <taxon>Eukaryota</taxon>
        <taxon>Metazoa</taxon>
        <taxon>Spiralia</taxon>
        <taxon>Lophotrochozoa</taxon>
        <taxon>Platyhelminthes</taxon>
        <taxon>Cestoda</taxon>
        <taxon>Eucestoda</taxon>
        <taxon>Cyclophyllidea</taxon>
        <taxon>Taeniidae</taxon>
        <taxon>Taenia</taxon>
    </lineage>
</organism>
<protein>
    <submittedName>
        <fullName evidence="4">Ribosome biogenesis protein NOP53</fullName>
    </submittedName>
</protein>
<evidence type="ECO:0000256" key="1">
    <source>
        <dbReference type="SAM" id="MobiDB-lite"/>
    </source>
</evidence>
<gene>
    <name evidence="2" type="ORF">TASK_LOCUS9350</name>
</gene>
<keyword evidence="3" id="KW-1185">Reference proteome</keyword>
<dbReference type="AlphaFoldDB" id="A0A0R3WET8"/>
<sequence>MKKLTKERSRRRGVKKSQMKREVKRKKPETIKPILYTRRLKSRKQKKIKEIKPPIWSNALDSKFDDDPLDVDEQKAPSSFREMMRRLNDIKSNRNPCRHISNEGDTEHMSKKPPDVIPTQGKNETPESYARRLNRCVQDELVKVTIAKRDKAPLVDPEAYKSRKTRKALKRLAVKKEKKRVFKMEKHLTGFEHLKDNVKFGEVVQGPPVLKIKPKKVGGGPKMNGPTLTVDR</sequence>
<evidence type="ECO:0000313" key="4">
    <source>
        <dbReference type="WBParaSite" id="TASK_0000934901-mRNA-1"/>
    </source>
</evidence>
<evidence type="ECO:0000313" key="3">
    <source>
        <dbReference type="Proteomes" id="UP000282613"/>
    </source>
</evidence>
<feature type="region of interest" description="Disordered" evidence="1">
    <location>
        <begin position="213"/>
        <end position="232"/>
    </location>
</feature>
<dbReference type="PANTHER" id="PTHR21838:SF2">
    <property type="entry name" value="COILED-COIL DOMAIN-CONTAINING PROTEIN 137"/>
    <property type="match status" value="1"/>
</dbReference>
<dbReference type="STRING" id="60517.A0A0R3WET8"/>
<feature type="region of interest" description="Disordered" evidence="1">
    <location>
        <begin position="88"/>
        <end position="128"/>
    </location>
</feature>
<feature type="region of interest" description="Disordered" evidence="1">
    <location>
        <begin position="1"/>
        <end position="32"/>
    </location>
</feature>
<dbReference type="WBParaSite" id="TASK_0000934901-mRNA-1">
    <property type="protein sequence ID" value="TASK_0000934901-mRNA-1"/>
    <property type="gene ID" value="TASK_0000934901"/>
</dbReference>
<reference evidence="4" key="1">
    <citation type="submission" date="2017-02" db="UniProtKB">
        <authorList>
            <consortium name="WormBaseParasite"/>
        </authorList>
    </citation>
    <scope>IDENTIFICATION</scope>
</reference>
<feature type="compositionally biased region" description="Basic and acidic residues" evidence="1">
    <location>
        <begin position="100"/>
        <end position="114"/>
    </location>
</feature>
<dbReference type="OrthoDB" id="6260427at2759"/>
<proteinExistence type="predicted"/>
<dbReference type="PANTHER" id="PTHR21838">
    <property type="entry name" value="COILED-COIL DOMAIN-CONTAINING PROTEIN 137"/>
    <property type="match status" value="1"/>
</dbReference>
<reference evidence="2 3" key="2">
    <citation type="submission" date="2018-11" db="EMBL/GenBank/DDBJ databases">
        <authorList>
            <consortium name="Pathogen Informatics"/>
        </authorList>
    </citation>
    <scope>NUCLEOTIDE SEQUENCE [LARGE SCALE GENOMIC DNA]</scope>
</reference>
<feature type="compositionally biased region" description="Basic residues" evidence="1">
    <location>
        <begin position="8"/>
        <end position="27"/>
    </location>
</feature>